<dbReference type="FunCoup" id="A8PZM1">
    <property type="interactions" value="234"/>
</dbReference>
<keyword evidence="8" id="KW-1185">Reference proteome</keyword>
<evidence type="ECO:0000256" key="5">
    <source>
        <dbReference type="ARBA" id="ARBA00029440"/>
    </source>
</evidence>
<keyword evidence="1" id="KW-0028">Amino-acid biosynthesis</keyword>
<dbReference type="GeneID" id="5855239"/>
<dbReference type="GO" id="GO:0009094">
    <property type="term" value="P:L-phenylalanine biosynthetic process"/>
    <property type="evidence" value="ECO:0007669"/>
    <property type="project" value="UniProtKB-KW"/>
</dbReference>
<dbReference type="CDD" id="cd13532">
    <property type="entry name" value="PBP2_PDT_like"/>
    <property type="match status" value="1"/>
</dbReference>
<dbReference type="VEuPathDB" id="FungiDB:MGL_1931"/>
<dbReference type="OrthoDB" id="983542at2759"/>
<dbReference type="SUPFAM" id="SSF53850">
    <property type="entry name" value="Periplasmic binding protein-like II"/>
    <property type="match status" value="1"/>
</dbReference>
<dbReference type="AlphaFoldDB" id="A8PZM1"/>
<dbReference type="PANTHER" id="PTHR21022:SF19">
    <property type="entry name" value="PREPHENATE DEHYDRATASE-RELATED"/>
    <property type="match status" value="1"/>
</dbReference>
<reference evidence="7 8" key="1">
    <citation type="journal article" date="2007" name="Proc. Natl. Acad. Sci. U.S.A.">
        <title>Dandruff-associated Malassezia genomes reveal convergent and divergent virulence traits shared with plant and human fungal pathogens.</title>
        <authorList>
            <person name="Xu J."/>
            <person name="Saunders C.W."/>
            <person name="Hu P."/>
            <person name="Grant R.A."/>
            <person name="Boekhout T."/>
            <person name="Kuramae E.E."/>
            <person name="Kronstad J.W."/>
            <person name="Deangelis Y.M."/>
            <person name="Reeder N.L."/>
            <person name="Johnstone K.R."/>
            <person name="Leland M."/>
            <person name="Fieno A.M."/>
            <person name="Begley W.M."/>
            <person name="Sun Y."/>
            <person name="Lacey M.P."/>
            <person name="Chaudhary T."/>
            <person name="Keough T."/>
            <person name="Chu L."/>
            <person name="Sears R."/>
            <person name="Yuan B."/>
            <person name="Dawson T.L.Jr."/>
        </authorList>
    </citation>
    <scope>NUCLEOTIDE SEQUENCE [LARGE SCALE GENOMIC DNA]</scope>
    <source>
        <strain evidence="8">ATCC MYA-4612 / CBS 7966</strain>
    </source>
</reference>
<dbReference type="KEGG" id="mgl:MGL_1931"/>
<dbReference type="GO" id="GO:0004664">
    <property type="term" value="F:prephenate dehydratase activity"/>
    <property type="evidence" value="ECO:0007669"/>
    <property type="project" value="InterPro"/>
</dbReference>
<sequence>MKPETIPSQQIKVLFLGPLGTYSHQAVRKFVQNEPADLVACRSIQEAVTKGAEDARLGRPVVVMVPVENSTLGIVQEALQCLSDPNLFFANGLSIVDEVDLTVAHALIIRALDSSVSNPLSRIEQVRSHEQALGQCSEFLNQHVPQAQRFFSNSTAEAVSYLRQAPAGRVAAVASELCAEMFGMQVIARNIQKSNANFTRFLVVTNREHDRTVAHTLATYRISRECPGNTTHAAYRVRIPIAQRELWVSAIQQTNFPPWMLHGSVYAHVPHVDDETRSYCWLVFELQQCAGPHGDDMKRYPRLSDAPTALLHSALSLPDEVALECLGVWTKPTVTM</sequence>
<feature type="domain" description="Prephenate dehydratase" evidence="6">
    <location>
        <begin position="12"/>
        <end position="206"/>
    </location>
</feature>
<proteinExistence type="predicted"/>
<protein>
    <recommendedName>
        <fullName evidence="6">Prephenate dehydratase domain-containing protein</fullName>
    </recommendedName>
</protein>
<dbReference type="EMBL" id="AAYY01000006">
    <property type="protein sequence ID" value="EDP43718.1"/>
    <property type="molecule type" value="Genomic_DNA"/>
</dbReference>
<organism evidence="7 8">
    <name type="scientific">Malassezia globosa (strain ATCC MYA-4612 / CBS 7966)</name>
    <name type="common">Dandruff-associated fungus</name>
    <dbReference type="NCBI Taxonomy" id="425265"/>
    <lineage>
        <taxon>Eukaryota</taxon>
        <taxon>Fungi</taxon>
        <taxon>Dikarya</taxon>
        <taxon>Basidiomycota</taxon>
        <taxon>Ustilaginomycotina</taxon>
        <taxon>Malasseziomycetes</taxon>
        <taxon>Malasseziales</taxon>
        <taxon>Malasseziaceae</taxon>
        <taxon>Malassezia</taxon>
    </lineage>
</organism>
<dbReference type="InParanoid" id="A8PZM1"/>
<evidence type="ECO:0000313" key="7">
    <source>
        <dbReference type="EMBL" id="EDP43718.1"/>
    </source>
</evidence>
<evidence type="ECO:0000256" key="4">
    <source>
        <dbReference type="ARBA" id="ARBA00023239"/>
    </source>
</evidence>
<name>A8PZM1_MALGO</name>
<dbReference type="Pfam" id="PF00800">
    <property type="entry name" value="PDT"/>
    <property type="match status" value="1"/>
</dbReference>
<dbReference type="OMA" id="YRISREC"/>
<gene>
    <name evidence="7" type="ORF">MGL_1931</name>
</gene>
<evidence type="ECO:0000256" key="3">
    <source>
        <dbReference type="ARBA" id="ARBA00023222"/>
    </source>
</evidence>
<evidence type="ECO:0000256" key="1">
    <source>
        <dbReference type="ARBA" id="ARBA00022605"/>
    </source>
</evidence>
<evidence type="ECO:0000313" key="8">
    <source>
        <dbReference type="Proteomes" id="UP000008837"/>
    </source>
</evidence>
<dbReference type="GO" id="GO:0005737">
    <property type="term" value="C:cytoplasm"/>
    <property type="evidence" value="ECO:0007669"/>
    <property type="project" value="TreeGrafter"/>
</dbReference>
<dbReference type="STRING" id="425265.A8PZM1"/>
<keyword evidence="2" id="KW-0057">Aromatic amino acid biosynthesis</keyword>
<evidence type="ECO:0000259" key="6">
    <source>
        <dbReference type="PROSITE" id="PS51171"/>
    </source>
</evidence>
<dbReference type="InterPro" id="IPR001086">
    <property type="entry name" value="Preph_deHydtase"/>
</dbReference>
<dbReference type="Proteomes" id="UP000008837">
    <property type="component" value="Unassembled WGS sequence"/>
</dbReference>
<accession>A8PZM1</accession>
<dbReference type="RefSeq" id="XP_001730932.1">
    <property type="nucleotide sequence ID" value="XM_001730880.1"/>
</dbReference>
<keyword evidence="4" id="KW-0456">Lyase</keyword>
<dbReference type="PANTHER" id="PTHR21022">
    <property type="entry name" value="PREPHENATE DEHYDRATASE P PROTEIN"/>
    <property type="match status" value="1"/>
</dbReference>
<dbReference type="Gene3D" id="3.40.190.10">
    <property type="entry name" value="Periplasmic binding protein-like II"/>
    <property type="match status" value="2"/>
</dbReference>
<comment type="pathway">
    <text evidence="5">Amino-acid biosynthesis.</text>
</comment>
<dbReference type="PROSITE" id="PS51171">
    <property type="entry name" value="PREPHENATE_DEHYDR_3"/>
    <property type="match status" value="1"/>
</dbReference>
<evidence type="ECO:0000256" key="2">
    <source>
        <dbReference type="ARBA" id="ARBA00023141"/>
    </source>
</evidence>
<keyword evidence="3" id="KW-0584">Phenylalanine biosynthesis</keyword>
<comment type="caution">
    <text evidence="7">The sequence shown here is derived from an EMBL/GenBank/DDBJ whole genome shotgun (WGS) entry which is preliminary data.</text>
</comment>